<dbReference type="Proteomes" id="UP000471751">
    <property type="component" value="Unassembled WGS sequence"/>
</dbReference>
<evidence type="ECO:0000256" key="1">
    <source>
        <dbReference type="ARBA" id="ARBA00009766"/>
    </source>
</evidence>
<gene>
    <name evidence="3" type="ORF">G3O07_17560</name>
</gene>
<dbReference type="Pfam" id="PF07012">
    <property type="entry name" value="Curlin_rpt"/>
    <property type="match status" value="1"/>
</dbReference>
<sequence length="98" mass="10296">DNQLIADQRGIANYAEGVSSGVSNSVKLDQSGMGNQSYVNQLYGDHNEVNIKQADGANLAYVTQGGTGNQAIVDQSGVNMNAAIQQFGMGNQATVFQQ</sequence>
<dbReference type="AlphaFoldDB" id="A0A6I5RU40"/>
<name>A0A6I5RU40_9PSED</name>
<dbReference type="EMBL" id="JAAHBT010000206">
    <property type="protein sequence ID" value="NES11146.1"/>
    <property type="molecule type" value="Genomic_DNA"/>
</dbReference>
<accession>A0A6I5RU40</accession>
<organism evidence="3 4">
    <name type="scientific">Pseudomonas laurentiana</name>
    <dbReference type="NCBI Taxonomy" id="2364649"/>
    <lineage>
        <taxon>Bacteria</taxon>
        <taxon>Pseudomonadati</taxon>
        <taxon>Pseudomonadota</taxon>
        <taxon>Gammaproteobacteria</taxon>
        <taxon>Pseudomonadales</taxon>
        <taxon>Pseudomonadaceae</taxon>
        <taxon>Pseudomonas</taxon>
    </lineage>
</organism>
<comment type="caution">
    <text evidence="3">The sequence shown here is derived from an EMBL/GenBank/DDBJ whole genome shotgun (WGS) entry which is preliminary data.</text>
</comment>
<dbReference type="GO" id="GO:0007155">
    <property type="term" value="P:cell adhesion"/>
    <property type="evidence" value="ECO:0007669"/>
    <property type="project" value="InterPro"/>
</dbReference>
<proteinExistence type="inferred from homology"/>
<evidence type="ECO:0000256" key="2">
    <source>
        <dbReference type="ARBA" id="ARBA00022729"/>
    </source>
</evidence>
<evidence type="ECO:0000313" key="4">
    <source>
        <dbReference type="Proteomes" id="UP000471751"/>
    </source>
</evidence>
<dbReference type="GO" id="GO:0009289">
    <property type="term" value="C:pilus"/>
    <property type="evidence" value="ECO:0007669"/>
    <property type="project" value="InterPro"/>
</dbReference>
<comment type="similarity">
    <text evidence="1">Belongs to the CsgA/CsgB family.</text>
</comment>
<keyword evidence="4" id="KW-1185">Reference proteome</keyword>
<feature type="non-terminal residue" evidence="3">
    <location>
        <position position="1"/>
    </location>
</feature>
<dbReference type="InterPro" id="IPR009742">
    <property type="entry name" value="Curlin_rpt"/>
</dbReference>
<protein>
    <submittedName>
        <fullName evidence="3">Curlin</fullName>
    </submittedName>
</protein>
<reference evidence="3 4" key="1">
    <citation type="submission" date="2020-02" db="EMBL/GenBank/DDBJ databases">
        <title>Broccoli isolated Pseudomonas sp.</title>
        <authorList>
            <person name="Fujikawa T."/>
            <person name="Sawada H."/>
        </authorList>
    </citation>
    <scope>NUCLEOTIDE SEQUENCE [LARGE SCALE GENOMIC DNA]</scope>
    <source>
        <strain evidence="3 4">JCM 32154</strain>
    </source>
</reference>
<keyword evidence="2" id="KW-0732">Signal</keyword>
<evidence type="ECO:0000313" key="3">
    <source>
        <dbReference type="EMBL" id="NES11146.1"/>
    </source>
</evidence>